<proteinExistence type="predicted"/>
<dbReference type="EMBL" id="CP022310">
    <property type="protein sequence ID" value="QDI72663.1"/>
    <property type="molecule type" value="Genomic_DNA"/>
</dbReference>
<protein>
    <submittedName>
        <fullName evidence="1">Uncharacterized protein</fullName>
    </submittedName>
</protein>
<keyword evidence="2" id="KW-1185">Reference proteome</keyword>
<dbReference type="AlphaFoldDB" id="A0A514JZ89"/>
<evidence type="ECO:0000313" key="1">
    <source>
        <dbReference type="EMBL" id="QDI72663.1"/>
    </source>
</evidence>
<dbReference type="Proteomes" id="UP000316215">
    <property type="component" value="Chromosome"/>
</dbReference>
<dbReference type="KEGG" id="sast:CD934_31200"/>
<accession>A0A514JZ89</accession>
<reference evidence="1 2" key="1">
    <citation type="submission" date="2017-07" db="EMBL/GenBank/DDBJ databases">
        <title>The Complete Genome of Streptomyces asterosporus-ZSY.</title>
        <authorList>
            <person name="Zhang S."/>
        </authorList>
    </citation>
    <scope>NUCLEOTIDE SEQUENCE [LARGE SCALE GENOMIC DNA]</scope>
    <source>
        <strain evidence="1 2">DSM 41452</strain>
    </source>
</reference>
<name>A0A514JZ89_9ACTN</name>
<sequence length="63" mass="7028">MHVGPLSLPDHRGDAINEVWRLLDSQFVRLTVARASSRTDLVTFMYGSLTSDGVICLRLVIID</sequence>
<organism evidence="1 2">
    <name type="scientific">Streptomyces calvus</name>
    <dbReference type="NCBI Taxonomy" id="67282"/>
    <lineage>
        <taxon>Bacteria</taxon>
        <taxon>Bacillati</taxon>
        <taxon>Actinomycetota</taxon>
        <taxon>Actinomycetes</taxon>
        <taxon>Kitasatosporales</taxon>
        <taxon>Streptomycetaceae</taxon>
        <taxon>Streptomyces</taxon>
    </lineage>
</organism>
<gene>
    <name evidence="1" type="ORF">CD934_31200</name>
</gene>
<evidence type="ECO:0000313" key="2">
    <source>
        <dbReference type="Proteomes" id="UP000316215"/>
    </source>
</evidence>